<evidence type="ECO:0000256" key="4">
    <source>
        <dbReference type="ARBA" id="ARBA00022827"/>
    </source>
</evidence>
<evidence type="ECO:0000256" key="1">
    <source>
        <dbReference type="ARBA" id="ARBA00001974"/>
    </source>
</evidence>
<sequence>IPNIYAIGDVAESYNLITGDPIYRTLGSTANKMGRILGDRLNGGNLKHKGILGTGIVRIFDMTIAQTGLTEKEAIDLDIDIDVLHNVKPNRPEYMQGQEMVIKAIFDKNNSKLLGAQIIGYEGVDKRID</sequence>
<keyword evidence="3" id="KW-0285">Flavoprotein</keyword>
<comment type="cofactor">
    <cofactor evidence="1">
        <name>FAD</name>
        <dbReference type="ChEBI" id="CHEBI:57692"/>
    </cofactor>
</comment>
<evidence type="ECO:0000256" key="2">
    <source>
        <dbReference type="ARBA" id="ARBA00009130"/>
    </source>
</evidence>
<dbReference type="PANTHER" id="PTHR43429">
    <property type="entry name" value="PYRIDINE NUCLEOTIDE-DISULFIDE OXIDOREDUCTASE DOMAIN-CONTAINING"/>
    <property type="match status" value="1"/>
</dbReference>
<comment type="similarity">
    <text evidence="2">Belongs to the class-III pyridine nucleotide-disulfide oxidoreductase family.</text>
</comment>
<dbReference type="GO" id="GO:0016491">
    <property type="term" value="F:oxidoreductase activity"/>
    <property type="evidence" value="ECO:0007669"/>
    <property type="project" value="UniProtKB-KW"/>
</dbReference>
<dbReference type="Pfam" id="PF02852">
    <property type="entry name" value="Pyr_redox_dim"/>
    <property type="match status" value="1"/>
</dbReference>
<evidence type="ECO:0000259" key="7">
    <source>
        <dbReference type="Pfam" id="PF02852"/>
    </source>
</evidence>
<protein>
    <submittedName>
        <fullName evidence="8">Dehydrogenase</fullName>
    </submittedName>
</protein>
<dbReference type="Gene3D" id="3.30.390.30">
    <property type="match status" value="1"/>
</dbReference>
<gene>
    <name evidence="8" type="ORF">EQ811_16740</name>
</gene>
<dbReference type="PANTHER" id="PTHR43429:SF1">
    <property type="entry name" value="NAD(P)H SULFUR OXIDOREDUCTASE (COA-DEPENDENT)"/>
    <property type="match status" value="1"/>
</dbReference>
<evidence type="ECO:0000256" key="3">
    <source>
        <dbReference type="ARBA" id="ARBA00022630"/>
    </source>
</evidence>
<comment type="caution">
    <text evidence="8">The sequence shown here is derived from an EMBL/GenBank/DDBJ whole genome shotgun (WGS) entry which is preliminary data.</text>
</comment>
<dbReference type="EMBL" id="SCHC01000798">
    <property type="protein sequence ID" value="TBW67788.1"/>
    <property type="molecule type" value="Genomic_DNA"/>
</dbReference>
<feature type="non-terminal residue" evidence="8">
    <location>
        <position position="129"/>
    </location>
</feature>
<dbReference type="InterPro" id="IPR016156">
    <property type="entry name" value="FAD/NAD-linked_Rdtase_dimer_sf"/>
</dbReference>
<evidence type="ECO:0000313" key="8">
    <source>
        <dbReference type="EMBL" id="TBW67788.1"/>
    </source>
</evidence>
<evidence type="ECO:0000256" key="6">
    <source>
        <dbReference type="ARBA" id="ARBA00023284"/>
    </source>
</evidence>
<keyword evidence="5" id="KW-0560">Oxidoreductase</keyword>
<dbReference type="InterPro" id="IPR036188">
    <property type="entry name" value="FAD/NAD-bd_sf"/>
</dbReference>
<dbReference type="SUPFAM" id="SSF55424">
    <property type="entry name" value="FAD/NAD-linked reductases, dimerisation (C-terminal) domain"/>
    <property type="match status" value="1"/>
</dbReference>
<dbReference type="AlphaFoldDB" id="A0A7Z7YSD4"/>
<dbReference type="SUPFAM" id="SSF51905">
    <property type="entry name" value="FAD/NAD(P)-binding domain"/>
    <property type="match status" value="1"/>
</dbReference>
<dbReference type="Proteomes" id="UP000291949">
    <property type="component" value="Unassembled WGS sequence"/>
</dbReference>
<reference evidence="8 9" key="1">
    <citation type="journal article" date="2019" name="Sci. Transl. Med.">
        <title>Quorum sensing between bacterial species on the skin protects against epidermal injury in atopic dermatitis.</title>
        <authorList>
            <person name="Williams M.R."/>
        </authorList>
    </citation>
    <scope>NUCLEOTIDE SEQUENCE [LARGE SCALE GENOMIC DNA]</scope>
    <source>
        <strain evidence="8 9">H8</strain>
    </source>
</reference>
<feature type="domain" description="Pyridine nucleotide-disulphide oxidoreductase dimerisation" evidence="7">
    <location>
        <begin position="59"/>
        <end position="123"/>
    </location>
</feature>
<evidence type="ECO:0000313" key="9">
    <source>
        <dbReference type="Proteomes" id="UP000291949"/>
    </source>
</evidence>
<feature type="non-terminal residue" evidence="8">
    <location>
        <position position="1"/>
    </location>
</feature>
<dbReference type="InterPro" id="IPR050260">
    <property type="entry name" value="FAD-bd_OxRdtase"/>
</dbReference>
<keyword evidence="6" id="KW-0676">Redox-active center</keyword>
<proteinExistence type="inferred from homology"/>
<dbReference type="InterPro" id="IPR004099">
    <property type="entry name" value="Pyr_nucl-diS_OxRdtase_dimer"/>
</dbReference>
<name>A0A7Z7YSD4_STACP</name>
<organism evidence="8 9">
    <name type="scientific">Staphylococcus capitis</name>
    <dbReference type="NCBI Taxonomy" id="29388"/>
    <lineage>
        <taxon>Bacteria</taxon>
        <taxon>Bacillati</taxon>
        <taxon>Bacillota</taxon>
        <taxon>Bacilli</taxon>
        <taxon>Bacillales</taxon>
        <taxon>Staphylococcaceae</taxon>
        <taxon>Staphylococcus</taxon>
    </lineage>
</organism>
<evidence type="ECO:0000256" key="5">
    <source>
        <dbReference type="ARBA" id="ARBA00023002"/>
    </source>
</evidence>
<keyword evidence="4" id="KW-0274">FAD</keyword>
<accession>A0A7Z7YSD4</accession>
<dbReference type="Gene3D" id="3.50.50.60">
    <property type="entry name" value="FAD/NAD(P)-binding domain"/>
    <property type="match status" value="1"/>
</dbReference>